<dbReference type="InterPro" id="IPR035906">
    <property type="entry name" value="MetI-like_sf"/>
</dbReference>
<feature type="transmembrane region" description="Helical" evidence="7">
    <location>
        <begin position="28"/>
        <end position="47"/>
    </location>
</feature>
<dbReference type="PANTHER" id="PTHR30193:SF37">
    <property type="entry name" value="INNER MEMBRANE ABC TRANSPORTER PERMEASE PROTEIN YCJO"/>
    <property type="match status" value="1"/>
</dbReference>
<protein>
    <submittedName>
        <fullName evidence="9">Multiple sugar transport system permease protein</fullName>
    </submittedName>
</protein>
<dbReference type="Proteomes" id="UP000198953">
    <property type="component" value="Unassembled WGS sequence"/>
</dbReference>
<keyword evidence="3" id="KW-1003">Cell membrane</keyword>
<keyword evidence="10" id="KW-1185">Reference proteome</keyword>
<evidence type="ECO:0000256" key="7">
    <source>
        <dbReference type="RuleBase" id="RU363032"/>
    </source>
</evidence>
<sequence length="312" mass="34774">MSTVERAAPARAAAHPATRRRLRDREWVWGYAMIAPLVLGLGVFYLWPVVQSVYYSFTEWTLFGDSSWVGLSNYEKLFTDAAYGKALRNTFLYGGLSLLGIPISIAVAALLNTKGLKLVSFYRTLYFLPVVTMPTAVAMIWTWLYNGDYGLINYALSLVGIEGTSWIANPSTALYALVLVGVWTQIGYNAVIFMAGLQSIPSHLYEAASIDGAGRVRQFFKVTLPLLSPSVFFVSVLSVINGLQMFDLVYLMFRKGNPAREDTQTVVSLFFSRAFEEGAKGYAAAMAVVLMLITLLLTVVQFRMQKRWVHYA</sequence>
<feature type="transmembrane region" description="Helical" evidence="7">
    <location>
        <begin position="91"/>
        <end position="113"/>
    </location>
</feature>
<dbReference type="InterPro" id="IPR000515">
    <property type="entry name" value="MetI-like"/>
</dbReference>
<comment type="subcellular location">
    <subcellularLocation>
        <location evidence="1 7">Cell membrane</location>
        <topology evidence="1 7">Multi-pass membrane protein</topology>
    </subcellularLocation>
</comment>
<evidence type="ECO:0000256" key="2">
    <source>
        <dbReference type="ARBA" id="ARBA00022448"/>
    </source>
</evidence>
<dbReference type="Gene3D" id="1.10.3720.10">
    <property type="entry name" value="MetI-like"/>
    <property type="match status" value="1"/>
</dbReference>
<keyword evidence="5 7" id="KW-1133">Transmembrane helix</keyword>
<evidence type="ECO:0000313" key="9">
    <source>
        <dbReference type="EMBL" id="SEK25616.1"/>
    </source>
</evidence>
<feature type="domain" description="ABC transmembrane type-1" evidence="8">
    <location>
        <begin position="86"/>
        <end position="301"/>
    </location>
</feature>
<name>A0A1H7FHM9_9ACTN</name>
<evidence type="ECO:0000256" key="4">
    <source>
        <dbReference type="ARBA" id="ARBA00022692"/>
    </source>
</evidence>
<comment type="similarity">
    <text evidence="7">Belongs to the binding-protein-dependent transport system permease family.</text>
</comment>
<dbReference type="CDD" id="cd06261">
    <property type="entry name" value="TM_PBP2"/>
    <property type="match status" value="1"/>
</dbReference>
<dbReference type="STRING" id="46177.SAMN05660976_00097"/>
<dbReference type="OrthoDB" id="9804439at2"/>
<dbReference type="PANTHER" id="PTHR30193">
    <property type="entry name" value="ABC TRANSPORTER PERMEASE PROTEIN"/>
    <property type="match status" value="1"/>
</dbReference>
<evidence type="ECO:0000256" key="5">
    <source>
        <dbReference type="ARBA" id="ARBA00022989"/>
    </source>
</evidence>
<evidence type="ECO:0000256" key="3">
    <source>
        <dbReference type="ARBA" id="ARBA00022475"/>
    </source>
</evidence>
<evidence type="ECO:0000256" key="6">
    <source>
        <dbReference type="ARBA" id="ARBA00023136"/>
    </source>
</evidence>
<dbReference type="SUPFAM" id="SSF161098">
    <property type="entry name" value="MetI-like"/>
    <property type="match status" value="1"/>
</dbReference>
<dbReference type="AlphaFoldDB" id="A0A1H7FHM9"/>
<dbReference type="RefSeq" id="WP_055507733.1">
    <property type="nucleotide sequence ID" value="NZ_BBZG01000005.1"/>
</dbReference>
<reference evidence="9 10" key="1">
    <citation type="submission" date="2016-10" db="EMBL/GenBank/DDBJ databases">
        <authorList>
            <person name="de Groot N.N."/>
        </authorList>
    </citation>
    <scope>NUCLEOTIDE SEQUENCE [LARGE SCALE GENOMIC DNA]</scope>
    <source>
        <strain evidence="9 10">DSM 43357</strain>
    </source>
</reference>
<proteinExistence type="inferred from homology"/>
<dbReference type="PROSITE" id="PS50928">
    <property type="entry name" value="ABC_TM1"/>
    <property type="match status" value="1"/>
</dbReference>
<dbReference type="Pfam" id="PF00528">
    <property type="entry name" value="BPD_transp_1"/>
    <property type="match status" value="1"/>
</dbReference>
<keyword evidence="9" id="KW-0762">Sugar transport</keyword>
<evidence type="ECO:0000259" key="8">
    <source>
        <dbReference type="PROSITE" id="PS50928"/>
    </source>
</evidence>
<gene>
    <name evidence="9" type="ORF">SAMN05660976_00097</name>
</gene>
<evidence type="ECO:0000313" key="10">
    <source>
        <dbReference type="Proteomes" id="UP000198953"/>
    </source>
</evidence>
<dbReference type="InterPro" id="IPR051393">
    <property type="entry name" value="ABC_transporter_permease"/>
</dbReference>
<keyword evidence="6 7" id="KW-0472">Membrane</keyword>
<dbReference type="EMBL" id="FOBF01000001">
    <property type="protein sequence ID" value="SEK25616.1"/>
    <property type="molecule type" value="Genomic_DNA"/>
</dbReference>
<feature type="transmembrane region" description="Helical" evidence="7">
    <location>
        <begin position="125"/>
        <end position="144"/>
    </location>
</feature>
<keyword evidence="2 7" id="KW-0813">Transport</keyword>
<dbReference type="GO" id="GO:0005886">
    <property type="term" value="C:plasma membrane"/>
    <property type="evidence" value="ECO:0007669"/>
    <property type="project" value="UniProtKB-SubCell"/>
</dbReference>
<organism evidence="9 10">
    <name type="scientific">Nonomuraea pusilla</name>
    <dbReference type="NCBI Taxonomy" id="46177"/>
    <lineage>
        <taxon>Bacteria</taxon>
        <taxon>Bacillati</taxon>
        <taxon>Actinomycetota</taxon>
        <taxon>Actinomycetes</taxon>
        <taxon>Streptosporangiales</taxon>
        <taxon>Streptosporangiaceae</taxon>
        <taxon>Nonomuraea</taxon>
    </lineage>
</organism>
<keyword evidence="4 7" id="KW-0812">Transmembrane</keyword>
<evidence type="ECO:0000256" key="1">
    <source>
        <dbReference type="ARBA" id="ARBA00004651"/>
    </source>
</evidence>
<feature type="transmembrane region" description="Helical" evidence="7">
    <location>
        <begin position="281"/>
        <end position="300"/>
    </location>
</feature>
<accession>A0A1H7FHM9</accession>
<feature type="transmembrane region" description="Helical" evidence="7">
    <location>
        <begin position="218"/>
        <end position="240"/>
    </location>
</feature>
<dbReference type="GO" id="GO:0055085">
    <property type="term" value="P:transmembrane transport"/>
    <property type="evidence" value="ECO:0007669"/>
    <property type="project" value="InterPro"/>
</dbReference>
<feature type="transmembrane region" description="Helical" evidence="7">
    <location>
        <begin position="173"/>
        <end position="197"/>
    </location>
</feature>